<keyword evidence="1" id="KW-0812">Transmembrane</keyword>
<evidence type="ECO:0000256" key="1">
    <source>
        <dbReference type="SAM" id="Phobius"/>
    </source>
</evidence>
<dbReference type="Proteomes" id="UP001058739">
    <property type="component" value="Chromosome 02"/>
</dbReference>
<feature type="transmembrane region" description="Helical" evidence="1">
    <location>
        <begin position="17"/>
        <end position="39"/>
    </location>
</feature>
<gene>
    <name evidence="2" type="ORF">NIK97_20665</name>
</gene>
<accession>A0ABY5UKH0</accession>
<keyword evidence="1" id="KW-1133">Transmembrane helix</keyword>
<evidence type="ECO:0000313" key="3">
    <source>
        <dbReference type="Proteomes" id="UP001058739"/>
    </source>
</evidence>
<evidence type="ECO:0000313" key="2">
    <source>
        <dbReference type="EMBL" id="UWL62265.1"/>
    </source>
</evidence>
<reference evidence="2" key="1">
    <citation type="submission" date="2022-06" db="EMBL/GenBank/DDBJ databases">
        <title>Complete Genome Sequence of Deoxynivalenol-bioadsorption Ochrobactrum pseudintermedium ASAG-D25.</title>
        <authorList>
            <person name="Wang N."/>
        </authorList>
    </citation>
    <scope>NUCLEOTIDE SEQUENCE</scope>
    <source>
        <strain evidence="2">ASAG-D25</strain>
    </source>
</reference>
<name>A0ABY5UKH0_9HYPH</name>
<proteinExistence type="predicted"/>
<dbReference type="RefSeq" id="WP_259698228.1">
    <property type="nucleotide sequence ID" value="NZ_CP099968.1"/>
</dbReference>
<feature type="transmembrane region" description="Helical" evidence="1">
    <location>
        <begin position="55"/>
        <end position="71"/>
    </location>
</feature>
<keyword evidence="1" id="KW-0472">Membrane</keyword>
<dbReference type="EMBL" id="CP099968">
    <property type="protein sequence ID" value="UWL62265.1"/>
    <property type="molecule type" value="Genomic_DNA"/>
</dbReference>
<organism evidence="2 3">
    <name type="scientific">Brucella pseudintermedia</name>
    <dbReference type="NCBI Taxonomy" id="370111"/>
    <lineage>
        <taxon>Bacteria</taxon>
        <taxon>Pseudomonadati</taxon>
        <taxon>Pseudomonadota</taxon>
        <taxon>Alphaproteobacteria</taxon>
        <taxon>Hyphomicrobiales</taxon>
        <taxon>Brucellaceae</taxon>
        <taxon>Brucella/Ochrobactrum group</taxon>
        <taxon>Brucella</taxon>
    </lineage>
</organism>
<keyword evidence="3" id="KW-1185">Reference proteome</keyword>
<sequence length="205" mass="22377">MSDNEKLEKENEQFSSAILYVATAVYVGVCAMVFGALYAKLPSFGDAFLEMMKDYGTIITGIPVLVAVVVAKQQLDANRKQHVATIKRSLKTELDALDILSDFAQAVLQTSVASASIVAALASQKGIYISRPSKKYIDSLDGVLSDSVTSYAAIIWFRVGNAMDASTKGEKFEIIEDHLRDAQLASATLLNIIGLERLRLSKYWS</sequence>
<protein>
    <submittedName>
        <fullName evidence="2">Uncharacterized protein</fullName>
    </submittedName>
</protein>